<feature type="compositionally biased region" description="Basic and acidic residues" evidence="1">
    <location>
        <begin position="1038"/>
        <end position="1059"/>
    </location>
</feature>
<evidence type="ECO:0000256" key="1">
    <source>
        <dbReference type="SAM" id="MobiDB-lite"/>
    </source>
</evidence>
<comment type="caution">
    <text evidence="2">The sequence shown here is derived from an EMBL/GenBank/DDBJ whole genome shotgun (WGS) entry which is preliminary data.</text>
</comment>
<protein>
    <submittedName>
        <fullName evidence="2">Uncharacterized protein</fullName>
    </submittedName>
</protein>
<feature type="compositionally biased region" description="Polar residues" evidence="1">
    <location>
        <begin position="1001"/>
        <end position="1010"/>
    </location>
</feature>
<dbReference type="Proteomes" id="UP001313282">
    <property type="component" value="Unassembled WGS sequence"/>
</dbReference>
<feature type="region of interest" description="Disordered" evidence="1">
    <location>
        <begin position="1038"/>
        <end position="1071"/>
    </location>
</feature>
<feature type="compositionally biased region" description="Acidic residues" evidence="1">
    <location>
        <begin position="687"/>
        <end position="697"/>
    </location>
</feature>
<dbReference type="EMBL" id="JAVHNR010000012">
    <property type="protein sequence ID" value="KAK6329937.1"/>
    <property type="molecule type" value="Genomic_DNA"/>
</dbReference>
<name>A0AAN8RBB3_9PEZI</name>
<evidence type="ECO:0000313" key="2">
    <source>
        <dbReference type="EMBL" id="KAK6329937.1"/>
    </source>
</evidence>
<sequence length="1087" mass="122977">METLDHQYRGDESSEFDGSEDVNEGFFWAIDPYSEAMHNSFGVDLNSRYGNFFPNEEEEAFDYENDRGTDYGFNENDEHPMEEVGENYQNLEPEIQFADYDNPYSIQNLSLDRDVPGSIFNSANLQKTSTGESTLQVKEKHFNIPAENKVIATRSKAQNPTIACWVEVPPLSGGQPYFYKLKGTAGSGKYLTFNGKTNKTWKPENIPPLTKFFTPEPDKNNYVEVKQDLRAFQKDDFLGNWPAAKTKVYISVRFMNAIARRRVPWEQLNQEFLGSPFEREQTVGELQLAKVDISESDERILNFNKIRLAPGNEPQFKFPAENQSKDFGYRVPVRLPDGLVVLATLKTSSKVKFPAKIGEWKEFERPWCSLWKSLKRKTSTPGGNPPRHSNINFDDGIDKPFWIKILPAGIARFKGGRAEAIKMFSKFIDASNTSKSKYNIKMGLFSDDGEPCMTHNAGGECVAPNERHEHFGLGRITTSQYVFVSENPFQLYQTWIHRDTLIKYIKSFAESSARQETRPFPKEGDKEKINEENDKIKVLQNNDVTKRMVGQVEGRKLENDEWKSALEQSYQDEGVVTDSSVKTIWNPLIVPLSSQKIATAKGNRTGTEYKSQGAIMGSAPLVGKNAFGWMQSSSSLDNKAKATNEPDINKKKGSKGNAAATSKEGEEGEEGMEDEEDALVGGKGEVESGDGEDKYDDAENETLKMKNGLYTAEWLHLSAFSWGGLCANGSHMTSQVPGNLIFGTSEANTVMTRYEKSWQDLFVAENQIREKMAKTDEGAKGWLIIERDDPNLTILQENLDNDSGENQPCSAPGGHIFRKIQLKDKQFLHDLTKKYPWLCFGLRYTVRMSGYSWILDRKDPICTVFFYPFSRLFFHSVEYALDKKLHNCMIGLAEEFVQDQVARNGTQAQFYVPNPFATQDKVPRYHVGDKEGPQQIQLNPLGSDDGDSVEGGKSRNFQKELRKHQEKQEGGLGSDEDKDLSFSDGQNEGMNFNGMNEGRLQDSNRGSLNDINEEQRQDNEDRNQVLGKRNIKKFEETFRKASSDSGSEKTKKIKIEKPPDQIVDETNNTAQFGFPGSDVEFLKDGFS</sequence>
<accession>A0AAN8RBB3</accession>
<evidence type="ECO:0000313" key="3">
    <source>
        <dbReference type="Proteomes" id="UP001313282"/>
    </source>
</evidence>
<feature type="compositionally biased region" description="Basic and acidic residues" evidence="1">
    <location>
        <begin position="1013"/>
        <end position="1022"/>
    </location>
</feature>
<feature type="compositionally biased region" description="Low complexity" evidence="1">
    <location>
        <begin position="985"/>
        <end position="998"/>
    </location>
</feature>
<gene>
    <name evidence="2" type="ORF">TWF718_003364</name>
</gene>
<organism evidence="2 3">
    <name type="scientific">Orbilia javanica</name>
    <dbReference type="NCBI Taxonomy" id="47235"/>
    <lineage>
        <taxon>Eukaryota</taxon>
        <taxon>Fungi</taxon>
        <taxon>Dikarya</taxon>
        <taxon>Ascomycota</taxon>
        <taxon>Pezizomycotina</taxon>
        <taxon>Orbiliomycetes</taxon>
        <taxon>Orbiliales</taxon>
        <taxon>Orbiliaceae</taxon>
        <taxon>Orbilia</taxon>
    </lineage>
</organism>
<proteinExistence type="predicted"/>
<feature type="compositionally biased region" description="Basic and acidic residues" evidence="1">
    <location>
        <begin position="950"/>
        <end position="960"/>
    </location>
</feature>
<feature type="compositionally biased region" description="Acidic residues" evidence="1">
    <location>
        <begin position="666"/>
        <end position="678"/>
    </location>
</feature>
<keyword evidence="3" id="KW-1185">Reference proteome</keyword>
<feature type="region of interest" description="Disordered" evidence="1">
    <location>
        <begin position="924"/>
        <end position="1022"/>
    </location>
</feature>
<dbReference type="AlphaFoldDB" id="A0AAN8RBB3"/>
<reference evidence="2 3" key="1">
    <citation type="submission" date="2019-10" db="EMBL/GenBank/DDBJ databases">
        <authorList>
            <person name="Palmer J.M."/>
        </authorList>
    </citation>
    <scope>NUCLEOTIDE SEQUENCE [LARGE SCALE GENOMIC DNA]</scope>
    <source>
        <strain evidence="2 3">TWF718</strain>
    </source>
</reference>
<feature type="compositionally biased region" description="Basic and acidic residues" evidence="1">
    <location>
        <begin position="638"/>
        <end position="650"/>
    </location>
</feature>
<feature type="region of interest" description="Disordered" evidence="1">
    <location>
        <begin position="637"/>
        <end position="697"/>
    </location>
</feature>